<evidence type="ECO:0000313" key="3">
    <source>
        <dbReference type="Proteomes" id="UP000193642"/>
    </source>
</evidence>
<dbReference type="AlphaFoldDB" id="A0A1Y2CTZ2"/>
<feature type="region of interest" description="Disordered" evidence="1">
    <location>
        <begin position="50"/>
        <end position="176"/>
    </location>
</feature>
<feature type="compositionally biased region" description="Polar residues" evidence="1">
    <location>
        <begin position="890"/>
        <end position="901"/>
    </location>
</feature>
<dbReference type="EMBL" id="MCGO01000007">
    <property type="protein sequence ID" value="ORY50304.1"/>
    <property type="molecule type" value="Genomic_DNA"/>
</dbReference>
<protein>
    <recommendedName>
        <fullName evidence="4">Transcription factor domain-containing protein</fullName>
    </recommendedName>
</protein>
<feature type="compositionally biased region" description="Low complexity" evidence="1">
    <location>
        <begin position="925"/>
        <end position="950"/>
    </location>
</feature>
<dbReference type="OrthoDB" id="2142823at2759"/>
<feature type="compositionally biased region" description="Polar residues" evidence="1">
    <location>
        <begin position="376"/>
        <end position="406"/>
    </location>
</feature>
<feature type="region of interest" description="Disordered" evidence="1">
    <location>
        <begin position="372"/>
        <end position="408"/>
    </location>
</feature>
<name>A0A1Y2CTZ2_9FUNG</name>
<dbReference type="PANTHER" id="PTHR33137">
    <property type="entry name" value="MEDIATOR OF RNA POLYMERASE II TRANSCRIPTION SUBUNIT 15A-RELATED"/>
    <property type="match status" value="1"/>
</dbReference>
<feature type="region of interest" description="Disordered" evidence="1">
    <location>
        <begin position="854"/>
        <end position="953"/>
    </location>
</feature>
<dbReference type="GO" id="GO:0031490">
    <property type="term" value="F:chromatin DNA binding"/>
    <property type="evidence" value="ECO:0007669"/>
    <property type="project" value="InterPro"/>
</dbReference>
<evidence type="ECO:0008006" key="4">
    <source>
        <dbReference type="Google" id="ProtNLM"/>
    </source>
</evidence>
<feature type="compositionally biased region" description="Basic and acidic residues" evidence="1">
    <location>
        <begin position="81"/>
        <end position="96"/>
    </location>
</feature>
<accession>A0A1Y2CTZ2</accession>
<feature type="compositionally biased region" description="Low complexity" evidence="1">
    <location>
        <begin position="108"/>
        <end position="121"/>
    </location>
</feature>
<feature type="region of interest" description="Disordered" evidence="1">
    <location>
        <begin position="1"/>
        <end position="23"/>
    </location>
</feature>
<dbReference type="PANTHER" id="PTHR33137:SF4">
    <property type="entry name" value="MEDIATOR OF RNA POLYMERASE II TRANSCRIPTION SUBUNIT 15A-RELATED"/>
    <property type="match status" value="1"/>
</dbReference>
<evidence type="ECO:0000313" key="2">
    <source>
        <dbReference type="EMBL" id="ORY50304.1"/>
    </source>
</evidence>
<proteinExistence type="predicted"/>
<dbReference type="Proteomes" id="UP000193642">
    <property type="component" value="Unassembled WGS sequence"/>
</dbReference>
<dbReference type="InterPro" id="IPR044661">
    <property type="entry name" value="MED15a/b/c-like"/>
</dbReference>
<feature type="compositionally biased region" description="Low complexity" evidence="1">
    <location>
        <begin position="854"/>
        <end position="865"/>
    </location>
</feature>
<feature type="compositionally biased region" description="Polar residues" evidence="1">
    <location>
        <begin position="914"/>
        <end position="924"/>
    </location>
</feature>
<reference evidence="2 3" key="1">
    <citation type="submission" date="2016-07" db="EMBL/GenBank/DDBJ databases">
        <title>Pervasive Adenine N6-methylation of Active Genes in Fungi.</title>
        <authorList>
            <consortium name="DOE Joint Genome Institute"/>
            <person name="Mondo S.J."/>
            <person name="Dannebaum R.O."/>
            <person name="Kuo R.C."/>
            <person name="Labutti K."/>
            <person name="Haridas S."/>
            <person name="Kuo A."/>
            <person name="Salamov A."/>
            <person name="Ahrendt S.R."/>
            <person name="Lipzen A."/>
            <person name="Sullivan W."/>
            <person name="Andreopoulos W.B."/>
            <person name="Clum A."/>
            <person name="Lindquist E."/>
            <person name="Daum C."/>
            <person name="Ramamoorthy G.K."/>
            <person name="Gryganskyi A."/>
            <person name="Culley D."/>
            <person name="Magnuson J.K."/>
            <person name="James T.Y."/>
            <person name="O'Malley M.A."/>
            <person name="Stajich J.E."/>
            <person name="Spatafora J.W."/>
            <person name="Visel A."/>
            <person name="Grigoriev I.V."/>
        </authorList>
    </citation>
    <scope>NUCLEOTIDE SEQUENCE [LARGE SCALE GENOMIC DNA]</scope>
    <source>
        <strain evidence="2 3">JEL800</strain>
    </source>
</reference>
<comment type="caution">
    <text evidence="2">The sequence shown here is derived from an EMBL/GenBank/DDBJ whole genome shotgun (WGS) entry which is preliminary data.</text>
</comment>
<sequence>MHILTDQLKKSHRSRNQKSGTNVQLNKLDSAAQIALRKTKLFVILFGGSGHESVRRKHGTQSMGFKRRRSDETGSGGGGVRDARLRAIQQHHHDDSDFSDDSDDIDTASHSNSFSFNAATFDPNASGSGSGSGPSNQSNKTTNANASRAPVIRVERSAQSARAMCQTEEGSGRDPPWPFCSGSGSLANPAAIPPTSHTNTALSSPLNTSLDTRLAVVESVLSKIVPNCLSDESVRNAIEPLYFHRRPDRGVVTPQQLESTQLNQPVPTNSVQYTAVHTRNIGGVTPSPSSLAVVSPAPIKTPVGPEPFKLNRPHLSYLNNTMHLQHKSRQNPRNLTFWGSTSALGGTANKAHIYKSIPRFQNGVLQSHKPPVHQNAIGSKPNSINGSATNTPQPAGSTPTIHQQSMETEEGETLSFHDLIPLPHDLVDHILKNFWEQFHPQFPLLEKSCPIVRRFILIPTDEFKDHDVVLRKLCASFKKIVFEYFEIADIFVIQSLLMMVLAGGMQRGSRYTGFWSYMGMAVRMSHELGCIEVSLNLVFNIHGSTRFMTMIGMQITRSNVPEMATLKQHIDLAQILASILRFANRAREVDTEAVIKSIDIRLRGWWNALDPDWRNLVFPERWNSKASMALMYHGSVILFHRMAFNRIDQQACLDSANAISTLLSRFEKPLGRTSVSLYSLLHLLRHAFLYRPHFQMLLTSNIAGTSGSNSERLVRLCKEGSAIAAAVAGMNDLAGVGEGAGAGSGAGVAPAREVKTEGSGASVVVGGFHPSESVGLGSWPSGGFFNEALARTTSPSLSGTNPIMQATASMMPHQDSRKWRRRHGFHLGWVESFRLGRTRWTRQRRFLDLAGTQQPIPSSQQFSPSNHPLMQPASPSIQQHPLMQPPPQIQGGQRMTSLQVSQQQQHQGQFFGGTNQMSYTSGPSQLQTQFQQPQYSQQQQHAQHQQQQQHNSKCCQMDIQYRLRIWGMRLGIYRMEVVRRSFGRKIRDGVYTMFFSHYDIYG</sequence>
<dbReference type="GO" id="GO:0003713">
    <property type="term" value="F:transcription coactivator activity"/>
    <property type="evidence" value="ECO:0007669"/>
    <property type="project" value="InterPro"/>
</dbReference>
<gene>
    <name evidence="2" type="ORF">BCR33DRAFT_734306</name>
</gene>
<dbReference type="CDD" id="cd12148">
    <property type="entry name" value="fungal_TF_MHR"/>
    <property type="match status" value="1"/>
</dbReference>
<feature type="compositionally biased region" description="Acidic residues" evidence="1">
    <location>
        <begin position="97"/>
        <end position="106"/>
    </location>
</feature>
<feature type="compositionally biased region" description="Polar residues" evidence="1">
    <location>
        <begin position="134"/>
        <end position="146"/>
    </location>
</feature>
<organism evidence="2 3">
    <name type="scientific">Rhizoclosmatium globosum</name>
    <dbReference type="NCBI Taxonomy" id="329046"/>
    <lineage>
        <taxon>Eukaryota</taxon>
        <taxon>Fungi</taxon>
        <taxon>Fungi incertae sedis</taxon>
        <taxon>Chytridiomycota</taxon>
        <taxon>Chytridiomycota incertae sedis</taxon>
        <taxon>Chytridiomycetes</taxon>
        <taxon>Chytridiales</taxon>
        <taxon>Chytriomycetaceae</taxon>
        <taxon>Rhizoclosmatium</taxon>
    </lineage>
</organism>
<keyword evidence="3" id="KW-1185">Reference proteome</keyword>
<feature type="compositionally biased region" description="Low complexity" evidence="1">
    <location>
        <begin position="902"/>
        <end position="913"/>
    </location>
</feature>
<evidence type="ECO:0000256" key="1">
    <source>
        <dbReference type="SAM" id="MobiDB-lite"/>
    </source>
</evidence>